<feature type="region of interest" description="Disordered" evidence="1">
    <location>
        <begin position="183"/>
        <end position="245"/>
    </location>
</feature>
<sequence length="852" mass="95951">MLKRMIAEHQIEGEFGISAAINQETENENLGLQQVIVDEQEEFGKQMLTRQWAKEAWSYIDSSQRLRRAMLRQSRPLRGPYQTGDLVSFFRRGKWFGPARVLSQEGRSSLWLVHAGMTVLVADTACRPAFIEEIRRKQALETRPTWTRGSVKRKHDDIFEEDHLPFDQDVPVYDEEGQTPFFDFQTSAAGQPSAEEPYLPGPSQAAGPQLEDEDPGHMSEAAVLDEEVPEERPAAPSSGKGHFKHDYLSDSLDLQLPGHVRKEANQKLRAFLSNRSEKKYKKKAVKQGAGRELAYNKSTEEVKVMLDATRRKEWDNWKKYSNMQKITRSDFEEMKRKDPSLRVIPTRWVDIDKAEKGMDPKLKSRFVVRGDLEDASRMRTDSPTASQVAMGLTLSFAAATGKPLKSGGAPYDMEEDDLIVVSTTVYGTKDAPRGWFKNLDGTLVGHGLRRVPMEAGFYVLNGERQDGSTYVRGLLLIHVDDLLWSGDEQLDQIMAEVQRTYHFGSLEVEDFKYCGRRLQQTKLGISVTCPELISRVRPIALDQRRRGQRDQLATESEKNQLRSVIGSLNWLVRVCRPDIAYSVARLQSAMARPIVQDLVDANGLIKYVSKTKSEGLFYPKGAMVFEELMIVAIQDASYGADYDVSVSGQKLGHRSQSGRVLCLAARDYGQNLDGVLYPVQWHSTIIRRVCRSTMQSETLSLQLGATEAEHLRGVVHGLYENFGRLGTEAWVVAAQDRTRVLWVTDCYSLLTHLLNPAAGSVADKRLAIDLGALRQELWRDFGQAVGDPLGSDRPPEDASTRIVWTTTNRMVADSLTKRIVAHSPILRLMRGESICMQPDPSQKTTTGVKAEE</sequence>
<dbReference type="Proteomes" id="UP000649617">
    <property type="component" value="Unassembled WGS sequence"/>
</dbReference>
<evidence type="ECO:0000313" key="2">
    <source>
        <dbReference type="EMBL" id="CAE7347338.1"/>
    </source>
</evidence>
<dbReference type="AlphaFoldDB" id="A0A812P664"/>
<reference evidence="2" key="1">
    <citation type="submission" date="2021-02" db="EMBL/GenBank/DDBJ databases">
        <authorList>
            <person name="Dougan E. K."/>
            <person name="Rhodes N."/>
            <person name="Thang M."/>
            <person name="Chan C."/>
        </authorList>
    </citation>
    <scope>NUCLEOTIDE SEQUENCE</scope>
</reference>
<comment type="caution">
    <text evidence="2">The sequence shown here is derived from an EMBL/GenBank/DDBJ whole genome shotgun (WGS) entry which is preliminary data.</text>
</comment>
<proteinExistence type="predicted"/>
<organism evidence="2 3">
    <name type="scientific">Symbiodinium pilosum</name>
    <name type="common">Dinoflagellate</name>
    <dbReference type="NCBI Taxonomy" id="2952"/>
    <lineage>
        <taxon>Eukaryota</taxon>
        <taxon>Sar</taxon>
        <taxon>Alveolata</taxon>
        <taxon>Dinophyceae</taxon>
        <taxon>Suessiales</taxon>
        <taxon>Symbiodiniaceae</taxon>
        <taxon>Symbiodinium</taxon>
    </lineage>
</organism>
<name>A0A812P664_SYMPI</name>
<accession>A0A812P664</accession>
<evidence type="ECO:0000256" key="1">
    <source>
        <dbReference type="SAM" id="MobiDB-lite"/>
    </source>
</evidence>
<keyword evidence="3" id="KW-1185">Reference proteome</keyword>
<dbReference type="OrthoDB" id="416336at2759"/>
<protein>
    <submittedName>
        <fullName evidence="2">RE1 protein</fullName>
    </submittedName>
</protein>
<dbReference type="EMBL" id="CAJNIZ010013347">
    <property type="protein sequence ID" value="CAE7347338.1"/>
    <property type="molecule type" value="Genomic_DNA"/>
</dbReference>
<evidence type="ECO:0000313" key="3">
    <source>
        <dbReference type="Proteomes" id="UP000649617"/>
    </source>
</evidence>
<gene>
    <name evidence="2" type="primary">RE1</name>
    <name evidence="2" type="ORF">SPIL2461_LOCUS8237</name>
</gene>